<reference evidence="4" key="1">
    <citation type="submission" date="2021-01" db="EMBL/GenBank/DDBJ databases">
        <title>Whole genome shotgun sequence of Sinosporangium siamense NBRC 109515.</title>
        <authorList>
            <person name="Komaki H."/>
            <person name="Tamura T."/>
        </authorList>
    </citation>
    <scope>NUCLEOTIDE SEQUENCE</scope>
    <source>
        <strain evidence="4">NBRC 109515</strain>
    </source>
</reference>
<feature type="domain" description="CdaR GGDEF-like" evidence="3">
    <location>
        <begin position="243"/>
        <end position="378"/>
    </location>
</feature>
<evidence type="ECO:0000259" key="3">
    <source>
        <dbReference type="Pfam" id="PF17853"/>
    </source>
</evidence>
<evidence type="ECO:0000256" key="1">
    <source>
        <dbReference type="ARBA" id="ARBA00006754"/>
    </source>
</evidence>
<dbReference type="SUPFAM" id="SSF46689">
    <property type="entry name" value="Homeodomain-like"/>
    <property type="match status" value="1"/>
</dbReference>
<dbReference type="InterPro" id="IPR025736">
    <property type="entry name" value="PucR_C-HTH_dom"/>
</dbReference>
<dbReference type="Pfam" id="PF17853">
    <property type="entry name" value="GGDEF_2"/>
    <property type="match status" value="1"/>
</dbReference>
<feature type="domain" description="PucR C-terminal helix-turn-helix" evidence="2">
    <location>
        <begin position="433"/>
        <end position="490"/>
    </location>
</feature>
<dbReference type="Gene3D" id="1.10.10.2840">
    <property type="entry name" value="PucR C-terminal helix-turn-helix domain"/>
    <property type="match status" value="1"/>
</dbReference>
<dbReference type="InterPro" id="IPR042070">
    <property type="entry name" value="PucR_C-HTH_sf"/>
</dbReference>
<dbReference type="InterPro" id="IPR051448">
    <property type="entry name" value="CdaR-like_regulators"/>
</dbReference>
<sequence length="496" mass="52119">MASIADLLRTPSGRSLTHLGGPLDTRTLRALHLVEDVRDVTSRARDGLAMLPPRASRSTMVIGDYQLDILLRQAAAHGVRGVAIAQDSAPASSTALAIADRYAVTLLHYDDSAPVGSLVLGLAREIEGDADRAMQRLVTASAAAAELAARGGTPDEIVALIGDLVGAGLALSPADPAPAPGGFPAPVVTAAGGATATPAAALAAALAQATVREALAAARHQNEAPLRSRAAVVSELLLTTRTPDELTLERARALGIHLDGVHTVVALDVEQAETLAVGDPVREFELIEQITAAALGELHTDSPRWHGTASGTRILLARSLPPADTAAPLARPAGPVDALLERLKARFPELRFRCGVGMPHEGVQGLRRSAAEARSAVSAALSKGWIDKVVHVDEAGLRRMLLEFSASEASRALIDELLDPLDSLGPAKAKSFIETLEAYLACNGSFVETARRLYMHRNTVVYRIAKIGEALGTDFEDPDLRFALQLACRVRRLGST</sequence>
<dbReference type="PANTHER" id="PTHR33744">
    <property type="entry name" value="CARBOHYDRATE DIACID REGULATOR"/>
    <property type="match status" value="1"/>
</dbReference>
<dbReference type="RefSeq" id="WP_204030400.1">
    <property type="nucleotide sequence ID" value="NZ_BOOW01000035.1"/>
</dbReference>
<evidence type="ECO:0000313" key="4">
    <source>
        <dbReference type="EMBL" id="GII95335.1"/>
    </source>
</evidence>
<dbReference type="InterPro" id="IPR009057">
    <property type="entry name" value="Homeodomain-like_sf"/>
</dbReference>
<organism evidence="4 5">
    <name type="scientific">Sinosporangium siamense</name>
    <dbReference type="NCBI Taxonomy" id="1367973"/>
    <lineage>
        <taxon>Bacteria</taxon>
        <taxon>Bacillati</taxon>
        <taxon>Actinomycetota</taxon>
        <taxon>Actinomycetes</taxon>
        <taxon>Streptosporangiales</taxon>
        <taxon>Streptosporangiaceae</taxon>
        <taxon>Sinosporangium</taxon>
    </lineage>
</organism>
<proteinExistence type="inferred from homology"/>
<accession>A0A919RK54</accession>
<protein>
    <recommendedName>
        <fullName evidence="6">PucR family transcriptional regulator</fullName>
    </recommendedName>
</protein>
<dbReference type="EMBL" id="BOOW01000035">
    <property type="protein sequence ID" value="GII95335.1"/>
    <property type="molecule type" value="Genomic_DNA"/>
</dbReference>
<dbReference type="Proteomes" id="UP000606172">
    <property type="component" value="Unassembled WGS sequence"/>
</dbReference>
<comment type="caution">
    <text evidence="4">The sequence shown here is derived from an EMBL/GenBank/DDBJ whole genome shotgun (WGS) entry which is preliminary data.</text>
</comment>
<gene>
    <name evidence="4" type="ORF">Ssi02_55660</name>
</gene>
<dbReference type="Pfam" id="PF13556">
    <property type="entry name" value="HTH_30"/>
    <property type="match status" value="1"/>
</dbReference>
<comment type="similarity">
    <text evidence="1">Belongs to the CdaR family.</text>
</comment>
<dbReference type="PANTHER" id="PTHR33744:SF1">
    <property type="entry name" value="DNA-BINDING TRANSCRIPTIONAL ACTIVATOR ADER"/>
    <property type="match status" value="1"/>
</dbReference>
<dbReference type="InterPro" id="IPR041522">
    <property type="entry name" value="CdaR_GGDEF"/>
</dbReference>
<evidence type="ECO:0008006" key="6">
    <source>
        <dbReference type="Google" id="ProtNLM"/>
    </source>
</evidence>
<name>A0A919RK54_9ACTN</name>
<evidence type="ECO:0000313" key="5">
    <source>
        <dbReference type="Proteomes" id="UP000606172"/>
    </source>
</evidence>
<evidence type="ECO:0000259" key="2">
    <source>
        <dbReference type="Pfam" id="PF13556"/>
    </source>
</evidence>
<dbReference type="AlphaFoldDB" id="A0A919RK54"/>
<keyword evidence="5" id="KW-1185">Reference proteome</keyword>